<reference evidence="4" key="3">
    <citation type="submission" date="2017-10" db="EMBL/GenBank/DDBJ databases">
        <authorList>
            <person name="Frank J."/>
        </authorList>
    </citation>
    <scope>NUCLEOTIDE SEQUENCE [LARGE SCALE GENOMIC DNA]</scope>
</reference>
<dbReference type="EMBL" id="LT934425">
    <property type="protein sequence ID" value="SOH04082.1"/>
    <property type="molecule type" value="Genomic_DNA"/>
</dbReference>
<evidence type="ECO:0000313" key="1">
    <source>
        <dbReference type="EMBL" id="CAJ72574.1"/>
    </source>
</evidence>
<dbReference type="Proteomes" id="UP000501926">
    <property type="component" value="Chromosome"/>
</dbReference>
<reference evidence="2 5" key="5">
    <citation type="submission" date="2020-02" db="EMBL/GenBank/DDBJ databases">
        <title>Newly sequenced genome of strain CSTR1 showed variability in Candidatus Kuenenia stuttgartiensis genomes.</title>
        <authorList>
            <person name="Ding C."/>
            <person name="Adrian L."/>
        </authorList>
    </citation>
    <scope>NUCLEOTIDE SEQUENCE [LARGE SCALE GENOMIC DNA]</scope>
    <source>
        <strain evidence="2 5">CSTR1</strain>
    </source>
</reference>
<proteinExistence type="predicted"/>
<dbReference type="EMBL" id="CT573072">
    <property type="protein sequence ID" value="CAJ72574.1"/>
    <property type="molecule type" value="Genomic_DNA"/>
</dbReference>
<evidence type="ECO:0000313" key="4">
    <source>
        <dbReference type="Proteomes" id="UP000221734"/>
    </source>
</evidence>
<name>Q1PZS3_KUEST</name>
<accession>Q1PZS3</accession>
<protein>
    <submittedName>
        <fullName evidence="1">Uncharacterized protein</fullName>
    </submittedName>
</protein>
<evidence type="ECO:0000313" key="3">
    <source>
        <dbReference type="EMBL" id="SOH04082.1"/>
    </source>
</evidence>
<dbReference type="KEGG" id="kst:KSMBR1_1583"/>
<dbReference type="AlphaFoldDB" id="Q1PZS3"/>
<dbReference type="EMBL" id="CP049055">
    <property type="protein sequence ID" value="QII10047.1"/>
    <property type="molecule type" value="Genomic_DNA"/>
</dbReference>
<sequence length="53" mass="6125">MQLTCLRIRGSEIMDTKIFWGIGKNPLFQGINLSPKIHGAVKVFHKHIIYKDM</sequence>
<reference evidence="1" key="2">
    <citation type="submission" date="2006-01" db="EMBL/GenBank/DDBJ databases">
        <authorList>
            <person name="Genoscope"/>
        </authorList>
    </citation>
    <scope>NUCLEOTIDE SEQUENCE</scope>
</reference>
<reference evidence="3" key="4">
    <citation type="submission" date="2017-10" db="EMBL/GenBank/DDBJ databases">
        <authorList>
            <person name="Banno H."/>
            <person name="Chua N.-H."/>
        </authorList>
    </citation>
    <scope>NUCLEOTIDE SEQUENCE [LARGE SCALE GENOMIC DNA]</scope>
    <source>
        <strain evidence="3">Kuenenia_mbr1_ru-nijmegen</strain>
    </source>
</reference>
<evidence type="ECO:0000313" key="2">
    <source>
        <dbReference type="EMBL" id="QII10047.1"/>
    </source>
</evidence>
<gene>
    <name evidence="2" type="ORF">KsCSTR_06680</name>
    <name evidence="3" type="ORF">KSMBR1_1583</name>
    <name evidence="1" type="ORF">kustd1829</name>
</gene>
<evidence type="ECO:0000313" key="5">
    <source>
        <dbReference type="Proteomes" id="UP000501926"/>
    </source>
</evidence>
<organism evidence="1">
    <name type="scientific">Kuenenia stuttgartiensis</name>
    <dbReference type="NCBI Taxonomy" id="174633"/>
    <lineage>
        <taxon>Bacteria</taxon>
        <taxon>Pseudomonadati</taxon>
        <taxon>Planctomycetota</taxon>
        <taxon>Candidatus Brocadiia</taxon>
        <taxon>Candidatus Brocadiales</taxon>
        <taxon>Candidatus Brocadiaceae</taxon>
        <taxon>Candidatus Kuenenia</taxon>
    </lineage>
</organism>
<keyword evidence="4" id="KW-1185">Reference proteome</keyword>
<reference evidence="1" key="1">
    <citation type="journal article" date="2006" name="Nature">
        <title>Deciphering the evolution and metabolism of an anammox bacterium from a community genome.</title>
        <authorList>
            <person name="Strous M."/>
            <person name="Pelletier E."/>
            <person name="Mangenot S."/>
            <person name="Rattei T."/>
            <person name="Lehner A."/>
            <person name="Taylor M.W."/>
            <person name="Horn M."/>
            <person name="Daims H."/>
            <person name="Bartol-Mavel D."/>
            <person name="Wincker P."/>
            <person name="Barbe V."/>
            <person name="Fonknechten N."/>
            <person name="Vallenet D."/>
            <person name="Segurens B."/>
            <person name="Schenowitz-Truong C."/>
            <person name="Medigue C."/>
            <person name="Collingro A."/>
            <person name="Snel B."/>
            <person name="Dutilh B.E."/>
            <person name="OpDenCamp H.J.M."/>
            <person name="vanDerDrift C."/>
            <person name="Cirpus I."/>
            <person name="vanDePas-Schoonen K.T."/>
            <person name="Harhangi H.R."/>
            <person name="vanNiftrik L."/>
            <person name="Schmid M."/>
            <person name="Keltjens J."/>
            <person name="vanDeVossenberg J."/>
            <person name="Kartal B."/>
            <person name="Meier H."/>
            <person name="Frishman D."/>
            <person name="Huynen M.A."/>
            <person name="Mewes H."/>
            <person name="Weissenbach J."/>
            <person name="Jetten M.S.M."/>
            <person name="Wagner M."/>
            <person name="LePaslier D."/>
        </authorList>
    </citation>
    <scope>NUCLEOTIDE SEQUENCE</scope>
</reference>
<dbReference type="Proteomes" id="UP000221734">
    <property type="component" value="Chromosome Kuenenia_stuttgartiensis_MBR1"/>
</dbReference>